<evidence type="ECO:0000256" key="2">
    <source>
        <dbReference type="ARBA" id="ARBA00023125"/>
    </source>
</evidence>
<dbReference type="SUPFAM" id="SSF51206">
    <property type="entry name" value="cAMP-binding domain-like"/>
    <property type="match status" value="1"/>
</dbReference>
<dbReference type="PANTHER" id="PTHR24567">
    <property type="entry name" value="CRP FAMILY TRANSCRIPTIONAL REGULATORY PROTEIN"/>
    <property type="match status" value="1"/>
</dbReference>
<keyword evidence="1" id="KW-0805">Transcription regulation</keyword>
<dbReference type="PROSITE" id="PS51063">
    <property type="entry name" value="HTH_CRP_2"/>
    <property type="match status" value="1"/>
</dbReference>
<dbReference type="PROSITE" id="PS50042">
    <property type="entry name" value="CNMP_BINDING_3"/>
    <property type="match status" value="1"/>
</dbReference>
<organism evidence="6 7">
    <name type="scientific">Actinomadura rugatobispora</name>
    <dbReference type="NCBI Taxonomy" id="1994"/>
    <lineage>
        <taxon>Bacteria</taxon>
        <taxon>Bacillati</taxon>
        <taxon>Actinomycetota</taxon>
        <taxon>Actinomycetes</taxon>
        <taxon>Streptosporangiales</taxon>
        <taxon>Thermomonosporaceae</taxon>
        <taxon>Actinomadura</taxon>
    </lineage>
</organism>
<proteinExistence type="predicted"/>
<dbReference type="Pfam" id="PF13545">
    <property type="entry name" value="HTH_Crp_2"/>
    <property type="match status" value="1"/>
</dbReference>
<dbReference type="InterPro" id="IPR036390">
    <property type="entry name" value="WH_DNA-bd_sf"/>
</dbReference>
<keyword evidence="3" id="KW-0804">Transcription</keyword>
<dbReference type="SUPFAM" id="SSF46785">
    <property type="entry name" value="Winged helix' DNA-binding domain"/>
    <property type="match status" value="1"/>
</dbReference>
<dbReference type="Gene3D" id="1.10.10.10">
    <property type="entry name" value="Winged helix-like DNA-binding domain superfamily/Winged helix DNA-binding domain"/>
    <property type="match status" value="1"/>
</dbReference>
<dbReference type="InterPro" id="IPR000595">
    <property type="entry name" value="cNMP-bd_dom"/>
</dbReference>
<dbReference type="InterPro" id="IPR018490">
    <property type="entry name" value="cNMP-bd_dom_sf"/>
</dbReference>
<comment type="caution">
    <text evidence="6">The sequence shown here is derived from an EMBL/GenBank/DDBJ whole genome shotgun (WGS) entry which is preliminary data.</text>
</comment>
<dbReference type="PROSITE" id="PS00888">
    <property type="entry name" value="CNMP_BINDING_1"/>
    <property type="match status" value="1"/>
</dbReference>
<dbReference type="CDD" id="cd00038">
    <property type="entry name" value="CAP_ED"/>
    <property type="match status" value="1"/>
</dbReference>
<dbReference type="InterPro" id="IPR050397">
    <property type="entry name" value="Env_Response_Regulators"/>
</dbReference>
<dbReference type="Gene3D" id="2.60.120.10">
    <property type="entry name" value="Jelly Rolls"/>
    <property type="match status" value="1"/>
</dbReference>
<evidence type="ECO:0000256" key="3">
    <source>
        <dbReference type="ARBA" id="ARBA00023163"/>
    </source>
</evidence>
<evidence type="ECO:0000259" key="4">
    <source>
        <dbReference type="PROSITE" id="PS50042"/>
    </source>
</evidence>
<dbReference type="InterPro" id="IPR012318">
    <property type="entry name" value="HTH_CRP"/>
</dbReference>
<name>A0ABW1AFM4_9ACTN</name>
<dbReference type="Proteomes" id="UP001596074">
    <property type="component" value="Unassembled WGS sequence"/>
</dbReference>
<evidence type="ECO:0000313" key="7">
    <source>
        <dbReference type="Proteomes" id="UP001596074"/>
    </source>
</evidence>
<accession>A0ABW1AFM4</accession>
<keyword evidence="2" id="KW-0238">DNA-binding</keyword>
<gene>
    <name evidence="6" type="ORF">ACFPZN_47565</name>
</gene>
<dbReference type="Pfam" id="PF00027">
    <property type="entry name" value="cNMP_binding"/>
    <property type="match status" value="1"/>
</dbReference>
<feature type="domain" description="Cyclic nucleotide-binding" evidence="4">
    <location>
        <begin position="10"/>
        <end position="104"/>
    </location>
</feature>
<reference evidence="7" key="1">
    <citation type="journal article" date="2019" name="Int. J. Syst. Evol. Microbiol.">
        <title>The Global Catalogue of Microorganisms (GCM) 10K type strain sequencing project: providing services to taxonomists for standard genome sequencing and annotation.</title>
        <authorList>
            <consortium name="The Broad Institute Genomics Platform"/>
            <consortium name="The Broad Institute Genome Sequencing Center for Infectious Disease"/>
            <person name="Wu L."/>
            <person name="Ma J."/>
        </authorList>
    </citation>
    <scope>NUCLEOTIDE SEQUENCE [LARGE SCALE GENOMIC DNA]</scope>
    <source>
        <strain evidence="7">KCTC 42087</strain>
    </source>
</reference>
<sequence length="215" mass="23765">MNVVPESSLMADLLALSRFRNYRRGDLMIRQGDVASSVVMVLEGHVKVWRVLGSGKSDVLAFRGRHDVIGRTAVLYGRPRSAYVEALERCRVALVPGASYLALMERHGFMGRVSEDIRERLAETIAVRGGSDVSAQLAFVLTRILDRQRAGGFCDPGPVALHSTQEDLGCHLGIGRNSVSSGLRQLESMGVRRRRGRIEILDNEKLRKLARTVQA</sequence>
<dbReference type="SMART" id="SM00100">
    <property type="entry name" value="cNMP"/>
    <property type="match status" value="1"/>
</dbReference>
<dbReference type="EMBL" id="JBHSON010000109">
    <property type="protein sequence ID" value="MFC5753325.1"/>
    <property type="molecule type" value="Genomic_DNA"/>
</dbReference>
<evidence type="ECO:0000256" key="1">
    <source>
        <dbReference type="ARBA" id="ARBA00023015"/>
    </source>
</evidence>
<protein>
    <submittedName>
        <fullName evidence="6">Crp/Fnr family transcriptional regulator</fullName>
    </submittedName>
</protein>
<dbReference type="PANTHER" id="PTHR24567:SF74">
    <property type="entry name" value="HTH-TYPE TRANSCRIPTIONAL REGULATOR ARCR"/>
    <property type="match status" value="1"/>
</dbReference>
<dbReference type="RefSeq" id="WP_378290227.1">
    <property type="nucleotide sequence ID" value="NZ_JBHSON010000109.1"/>
</dbReference>
<dbReference type="InterPro" id="IPR018488">
    <property type="entry name" value="cNMP-bd_CS"/>
</dbReference>
<dbReference type="InterPro" id="IPR014710">
    <property type="entry name" value="RmlC-like_jellyroll"/>
</dbReference>
<feature type="domain" description="HTH crp-type" evidence="5">
    <location>
        <begin position="131"/>
        <end position="204"/>
    </location>
</feature>
<evidence type="ECO:0000259" key="5">
    <source>
        <dbReference type="PROSITE" id="PS51063"/>
    </source>
</evidence>
<keyword evidence="7" id="KW-1185">Reference proteome</keyword>
<dbReference type="InterPro" id="IPR036388">
    <property type="entry name" value="WH-like_DNA-bd_sf"/>
</dbReference>
<evidence type="ECO:0000313" key="6">
    <source>
        <dbReference type="EMBL" id="MFC5753325.1"/>
    </source>
</evidence>